<dbReference type="SUPFAM" id="SSF48208">
    <property type="entry name" value="Six-hairpin glycosidases"/>
    <property type="match status" value="1"/>
</dbReference>
<comment type="similarity">
    <text evidence="1">Belongs to the N-acylglucosamine 2-epimerase family.</text>
</comment>
<dbReference type="InterPro" id="IPR010819">
    <property type="entry name" value="AGE/CE"/>
</dbReference>
<dbReference type="InterPro" id="IPR012341">
    <property type="entry name" value="6hp_glycosidase-like_sf"/>
</dbReference>
<evidence type="ECO:0000313" key="4">
    <source>
        <dbReference type="Proteomes" id="UP001596039"/>
    </source>
</evidence>
<dbReference type="InterPro" id="IPR008928">
    <property type="entry name" value="6-hairpin_glycosidase_sf"/>
</dbReference>
<accession>A0ABW0NR16</accession>
<dbReference type="PANTHER" id="PTHR15108">
    <property type="entry name" value="N-ACYLGLUCOSAMINE-2-EPIMERASE"/>
    <property type="match status" value="1"/>
</dbReference>
<gene>
    <name evidence="3" type="ORF">ACFPJ4_12110</name>
</gene>
<keyword evidence="4" id="KW-1185">Reference proteome</keyword>
<dbReference type="EMBL" id="JBHSMG010000003">
    <property type="protein sequence ID" value="MFC5502985.1"/>
    <property type="molecule type" value="Genomic_DNA"/>
</dbReference>
<evidence type="ECO:0000313" key="3">
    <source>
        <dbReference type="EMBL" id="MFC5502985.1"/>
    </source>
</evidence>
<dbReference type="Proteomes" id="UP001596039">
    <property type="component" value="Unassembled WGS sequence"/>
</dbReference>
<protein>
    <submittedName>
        <fullName evidence="3">AGE family epimerase/isomerase</fullName>
    </submittedName>
</protein>
<keyword evidence="2" id="KW-0413">Isomerase</keyword>
<name>A0ABW0NR16_9MICO</name>
<sequence>MSDEHDRVAARLASLARHLQQDVLPWWLTHGVDREYGGVFTFWGGDGTRLMSTDKYVWSQGRWIWTLASLARVAKRGLLPEVDAEELLRLAAQSASFVRDSAILEDGTCANFLTREGSPTLGFTGTELHSSVYADLFVASGFAALSRESNAPEWGSLADRLLSGAASRIEAKTARTAPYPVPPGFAGFGPPMILMNSASEVHKATGSQSSAMVALAAARQLRSEFFENGVDSCELRPLGQEATETVEARHRNPGHLLESLWFMLDVAEPLPGAAASPDSTTAPWLVDVLDFQCQRAWDAEFGGLFRFVDKDGGAPRGARTGSDYERTVLSTWDLKLWWPHTEAMYSALLLWTRTGDERALNWFWRLDEYSFSRFPAGPGREWNQILTRQGVPSEPDPQALLPVKDPFHLMRALLLLVEITDDPAFTHTERKFVEQ</sequence>
<proteinExistence type="inferred from homology"/>
<organism evidence="3 4">
    <name type="scientific">Lysinimonas soli</name>
    <dbReference type="NCBI Taxonomy" id="1074233"/>
    <lineage>
        <taxon>Bacteria</taxon>
        <taxon>Bacillati</taxon>
        <taxon>Actinomycetota</taxon>
        <taxon>Actinomycetes</taxon>
        <taxon>Micrococcales</taxon>
        <taxon>Microbacteriaceae</taxon>
        <taxon>Lysinimonas</taxon>
    </lineage>
</organism>
<comment type="caution">
    <text evidence="3">The sequence shown here is derived from an EMBL/GenBank/DDBJ whole genome shotgun (WGS) entry which is preliminary data.</text>
</comment>
<reference evidence="4" key="1">
    <citation type="journal article" date="2019" name="Int. J. Syst. Evol. Microbiol.">
        <title>The Global Catalogue of Microorganisms (GCM) 10K type strain sequencing project: providing services to taxonomists for standard genome sequencing and annotation.</title>
        <authorList>
            <consortium name="The Broad Institute Genomics Platform"/>
            <consortium name="The Broad Institute Genome Sequencing Center for Infectious Disease"/>
            <person name="Wu L."/>
            <person name="Ma J."/>
        </authorList>
    </citation>
    <scope>NUCLEOTIDE SEQUENCE [LARGE SCALE GENOMIC DNA]</scope>
    <source>
        <strain evidence="4">CGMCC 4.6997</strain>
    </source>
</reference>
<evidence type="ECO:0000256" key="2">
    <source>
        <dbReference type="ARBA" id="ARBA00023235"/>
    </source>
</evidence>
<dbReference type="Gene3D" id="1.50.10.10">
    <property type="match status" value="1"/>
</dbReference>
<dbReference type="Pfam" id="PF07221">
    <property type="entry name" value="GlcNAc_2-epim"/>
    <property type="match status" value="1"/>
</dbReference>
<evidence type="ECO:0000256" key="1">
    <source>
        <dbReference type="ARBA" id="ARBA00008558"/>
    </source>
</evidence>
<dbReference type="RefSeq" id="WP_386740701.1">
    <property type="nucleotide sequence ID" value="NZ_JBHSMG010000003.1"/>
</dbReference>